<feature type="region of interest" description="Disordered" evidence="1">
    <location>
        <begin position="25"/>
        <end position="46"/>
    </location>
</feature>
<dbReference type="HOGENOM" id="CLU_3187592_0_0_11"/>
<organism evidence="2 3">
    <name type="scientific">Acidipropionibacterium acidipropionici (strain ATCC 4875 / DSM 20272 / JCM 6432 / NBRC 12425 / NCIMB 8070 / 4)</name>
    <name type="common">Propionibacterium acidipropionici</name>
    <dbReference type="NCBI Taxonomy" id="1171373"/>
    <lineage>
        <taxon>Bacteria</taxon>
        <taxon>Bacillati</taxon>
        <taxon>Actinomycetota</taxon>
        <taxon>Actinomycetes</taxon>
        <taxon>Propionibacteriales</taxon>
        <taxon>Propionibacteriaceae</taxon>
        <taxon>Acidipropionibacterium</taxon>
    </lineage>
</organism>
<dbReference type="Proteomes" id="UP000000214">
    <property type="component" value="Chromosome"/>
</dbReference>
<dbReference type="AlphaFoldDB" id="K7S5Z0"/>
<sequence>MVIHALAMLTPIFITPAHLPARATQLRALGPRETGPPVNHGHEKSL</sequence>
<evidence type="ECO:0000313" key="2">
    <source>
        <dbReference type="EMBL" id="AFV90067.1"/>
    </source>
</evidence>
<evidence type="ECO:0000256" key="1">
    <source>
        <dbReference type="SAM" id="MobiDB-lite"/>
    </source>
</evidence>
<name>K7S5Z0_ACIA4</name>
<evidence type="ECO:0000313" key="3">
    <source>
        <dbReference type="Proteomes" id="UP000000214"/>
    </source>
</evidence>
<dbReference type="KEGG" id="pbo:PACID_22840"/>
<reference evidence="2 3" key="1">
    <citation type="journal article" date="2012" name="BMC Genomics">
        <title>The genome sequence of Propionibacterium acidipropionici provides insights into its biotechnological and industrial potential.</title>
        <authorList>
            <person name="Parizzi L.P."/>
            <person name="Grassi M.C."/>
            <person name="Llerena L.A."/>
            <person name="Carazzolle M.F."/>
            <person name="Queiroz V.L."/>
            <person name="Lunardi I."/>
            <person name="Zeidler A.F."/>
            <person name="Teixeira P.J."/>
            <person name="Mieczkowski P."/>
            <person name="Rincones J."/>
            <person name="Pereira G.A."/>
        </authorList>
    </citation>
    <scope>NUCLEOTIDE SEQUENCE [LARGE SCALE GENOMIC DNA]</scope>
    <source>
        <strain evidence="3">ATCC 4875 / DSM 20272 / JCM 6432 / NBRC 12425 / NCIMB 8070</strain>
    </source>
</reference>
<dbReference type="STRING" id="1171373.PACID_22840"/>
<protein>
    <submittedName>
        <fullName evidence="2">Uncharacterized protein</fullName>
    </submittedName>
</protein>
<accession>K7S5Z0</accession>
<proteinExistence type="predicted"/>
<dbReference type="EMBL" id="CP003493">
    <property type="protein sequence ID" value="AFV90067.1"/>
    <property type="molecule type" value="Genomic_DNA"/>
</dbReference>
<gene>
    <name evidence="2" type="ordered locus">PACID_22840</name>
</gene>